<dbReference type="GO" id="GO:0097367">
    <property type="term" value="F:carbohydrate derivative binding"/>
    <property type="evidence" value="ECO:0007669"/>
    <property type="project" value="InterPro"/>
</dbReference>
<dbReference type="AlphaFoldDB" id="A0A379W5Q8"/>
<dbReference type="GO" id="GO:0016835">
    <property type="term" value="F:carbon-oxygen lyase activity"/>
    <property type="evidence" value="ECO:0007669"/>
    <property type="project" value="TreeGrafter"/>
</dbReference>
<evidence type="ECO:0000313" key="4">
    <source>
        <dbReference type="Proteomes" id="UP000255509"/>
    </source>
</evidence>
<sequence>MNLGTLVSETRNPQTMDLDALPTPELVKRFNEQDTRVAEAVKATLPDVARAVDAAAAALKSGGRIIYMGAGTQWSAWRTGCLRMPPDVWRSARSGRRADCRRAGRVAESGRRRGRQPTGRRRRSCRTKSARTGSGRGARGVGSYTPM</sequence>
<dbReference type="InterPro" id="IPR046348">
    <property type="entry name" value="SIS_dom_sf"/>
</dbReference>
<evidence type="ECO:0000313" key="3">
    <source>
        <dbReference type="EMBL" id="SUH14129.1"/>
    </source>
</evidence>
<keyword evidence="3" id="KW-0456">Lyase</keyword>
<dbReference type="SUPFAM" id="SSF53697">
    <property type="entry name" value="SIS domain"/>
    <property type="match status" value="1"/>
</dbReference>
<dbReference type="EMBL" id="UGXS01000004">
    <property type="protein sequence ID" value="SUH14129.1"/>
    <property type="molecule type" value="Genomic_DNA"/>
</dbReference>
<dbReference type="GO" id="GO:0009254">
    <property type="term" value="P:peptidoglycan turnover"/>
    <property type="evidence" value="ECO:0007669"/>
    <property type="project" value="TreeGrafter"/>
</dbReference>
<keyword evidence="1" id="KW-0119">Carbohydrate metabolism</keyword>
<dbReference type="PANTHER" id="PTHR10088">
    <property type="entry name" value="GLUCOKINASE REGULATORY PROTEIN"/>
    <property type="match status" value="1"/>
</dbReference>
<feature type="region of interest" description="Disordered" evidence="2">
    <location>
        <begin position="96"/>
        <end position="147"/>
    </location>
</feature>
<dbReference type="EC" id="4.2.1.126" evidence="3"/>
<name>A0A379W5Q8_SALET</name>
<protein>
    <submittedName>
        <fullName evidence="3">Phophosugar binding protein</fullName>
        <ecNumber evidence="3">4.2.1.126</ecNumber>
    </submittedName>
</protein>
<evidence type="ECO:0000256" key="2">
    <source>
        <dbReference type="SAM" id="MobiDB-lite"/>
    </source>
</evidence>
<dbReference type="PANTHER" id="PTHR10088:SF5">
    <property type="entry name" value="N-ACETYLMURAMIC ACID 6-PHOSPHATE ETHERASE"/>
    <property type="match status" value="1"/>
</dbReference>
<dbReference type="GO" id="GO:0016803">
    <property type="term" value="F:ether hydrolase activity"/>
    <property type="evidence" value="ECO:0007669"/>
    <property type="project" value="TreeGrafter"/>
</dbReference>
<feature type="compositionally biased region" description="Basic residues" evidence="2">
    <location>
        <begin position="112"/>
        <end position="129"/>
    </location>
</feature>
<dbReference type="Gene3D" id="3.40.50.10490">
    <property type="entry name" value="Glucose-6-phosphate isomerase like protein, domain 1"/>
    <property type="match status" value="1"/>
</dbReference>
<dbReference type="Proteomes" id="UP000255509">
    <property type="component" value="Unassembled WGS sequence"/>
</dbReference>
<proteinExistence type="predicted"/>
<accession>A0A379W5Q8</accession>
<dbReference type="GO" id="GO:0046348">
    <property type="term" value="P:amino sugar catabolic process"/>
    <property type="evidence" value="ECO:0007669"/>
    <property type="project" value="TreeGrafter"/>
</dbReference>
<dbReference type="InterPro" id="IPR040190">
    <property type="entry name" value="MURQ/GCKR"/>
</dbReference>
<reference evidence="3 4" key="1">
    <citation type="submission" date="2018-06" db="EMBL/GenBank/DDBJ databases">
        <authorList>
            <consortium name="Pathogen Informatics"/>
            <person name="Doyle S."/>
        </authorList>
    </citation>
    <scope>NUCLEOTIDE SEQUENCE [LARGE SCALE GENOMIC DNA]</scope>
    <source>
        <strain evidence="3 4">NCTC8258</strain>
    </source>
</reference>
<organism evidence="3 4">
    <name type="scientific">Salmonella enterica I</name>
    <dbReference type="NCBI Taxonomy" id="59201"/>
    <lineage>
        <taxon>Bacteria</taxon>
        <taxon>Pseudomonadati</taxon>
        <taxon>Pseudomonadota</taxon>
        <taxon>Gammaproteobacteria</taxon>
        <taxon>Enterobacterales</taxon>
        <taxon>Enterobacteriaceae</taxon>
        <taxon>Salmonella</taxon>
    </lineage>
</organism>
<gene>
    <name evidence="3" type="primary">murQ_1</name>
    <name evidence="3" type="ORF">NCTC8258_01806</name>
</gene>
<evidence type="ECO:0000256" key="1">
    <source>
        <dbReference type="ARBA" id="ARBA00023277"/>
    </source>
</evidence>